<proteinExistence type="predicted"/>
<keyword evidence="1" id="KW-1133">Transmembrane helix</keyword>
<accession>A0ABW7H4A1</accession>
<keyword evidence="1" id="KW-0812">Transmembrane</keyword>
<dbReference type="RefSeq" id="WP_394387264.1">
    <property type="nucleotide sequence ID" value="NZ_JBIGIB010000007.1"/>
</dbReference>
<evidence type="ECO:0008006" key="4">
    <source>
        <dbReference type="Google" id="ProtNLM"/>
    </source>
</evidence>
<sequence>MPLARNSTAVSRSPTQQGASLVEALVALLIMAAGMLALVGLITGARHSTEVARQRSEALTLARAELATLRSFGVLSRTAATPPGTRAYADITDQSQPLPVTPPDSNTTFHVQHTVMPLPTAGRGRLVRVGVRWTDRAGTPQQVQLDAVIAEVDPIFAAALAVAPSPAP</sequence>
<organism evidence="2 3">
    <name type="scientific">Pelomonas baiyunensis</name>
    <dbReference type="NCBI Taxonomy" id="3299026"/>
    <lineage>
        <taxon>Bacteria</taxon>
        <taxon>Pseudomonadati</taxon>
        <taxon>Pseudomonadota</taxon>
        <taxon>Betaproteobacteria</taxon>
        <taxon>Burkholderiales</taxon>
        <taxon>Sphaerotilaceae</taxon>
        <taxon>Roseateles</taxon>
    </lineage>
</organism>
<gene>
    <name evidence="2" type="ORF">ACG01O_20460</name>
</gene>
<evidence type="ECO:0000313" key="2">
    <source>
        <dbReference type="EMBL" id="MFG6469008.1"/>
    </source>
</evidence>
<evidence type="ECO:0000313" key="3">
    <source>
        <dbReference type="Proteomes" id="UP001606303"/>
    </source>
</evidence>
<feature type="transmembrane region" description="Helical" evidence="1">
    <location>
        <begin position="20"/>
        <end position="45"/>
    </location>
</feature>
<dbReference type="EMBL" id="JBIGIB010000007">
    <property type="protein sequence ID" value="MFG6469008.1"/>
    <property type="molecule type" value="Genomic_DNA"/>
</dbReference>
<comment type="caution">
    <text evidence="2">The sequence shown here is derived from an EMBL/GenBank/DDBJ whole genome shotgun (WGS) entry which is preliminary data.</text>
</comment>
<reference evidence="2 3" key="1">
    <citation type="submission" date="2024-08" db="EMBL/GenBank/DDBJ databases">
        <authorList>
            <person name="Lu H."/>
        </authorList>
    </citation>
    <scope>NUCLEOTIDE SEQUENCE [LARGE SCALE GENOMIC DNA]</scope>
    <source>
        <strain evidence="2 3">BYS87W</strain>
    </source>
</reference>
<keyword evidence="3" id="KW-1185">Reference proteome</keyword>
<keyword evidence="1" id="KW-0472">Membrane</keyword>
<dbReference type="Proteomes" id="UP001606303">
    <property type="component" value="Unassembled WGS sequence"/>
</dbReference>
<evidence type="ECO:0000256" key="1">
    <source>
        <dbReference type="SAM" id="Phobius"/>
    </source>
</evidence>
<protein>
    <recommendedName>
        <fullName evidence="4">Prepilin-type N-terminal cleavage/methylation domain-containing protein</fullName>
    </recommendedName>
</protein>
<name>A0ABW7H4A1_9BURK</name>